<organism evidence="2 3">
    <name type="scientific">Molorchus minor</name>
    <dbReference type="NCBI Taxonomy" id="1323400"/>
    <lineage>
        <taxon>Eukaryota</taxon>
        <taxon>Metazoa</taxon>
        <taxon>Ecdysozoa</taxon>
        <taxon>Arthropoda</taxon>
        <taxon>Hexapoda</taxon>
        <taxon>Insecta</taxon>
        <taxon>Pterygota</taxon>
        <taxon>Neoptera</taxon>
        <taxon>Endopterygota</taxon>
        <taxon>Coleoptera</taxon>
        <taxon>Polyphaga</taxon>
        <taxon>Cucujiformia</taxon>
        <taxon>Chrysomeloidea</taxon>
        <taxon>Cerambycidae</taxon>
        <taxon>Lamiinae</taxon>
        <taxon>Monochamini</taxon>
        <taxon>Molorchus</taxon>
    </lineage>
</organism>
<evidence type="ECO:0000313" key="2">
    <source>
        <dbReference type="EMBL" id="KAJ8984167.1"/>
    </source>
</evidence>
<name>A0ABQ9K2F3_9CUCU</name>
<feature type="chain" id="PRO_5045239457" description="TGF-beta propeptide domain-containing protein" evidence="1">
    <location>
        <begin position="24"/>
        <end position="460"/>
    </location>
</feature>
<evidence type="ECO:0008006" key="4">
    <source>
        <dbReference type="Google" id="ProtNLM"/>
    </source>
</evidence>
<keyword evidence="1" id="KW-0732">Signal</keyword>
<comment type="caution">
    <text evidence="2">The sequence shown here is derived from an EMBL/GenBank/DDBJ whole genome shotgun (WGS) entry which is preliminary data.</text>
</comment>
<keyword evidence="3" id="KW-1185">Reference proteome</keyword>
<accession>A0ABQ9K2F3</accession>
<evidence type="ECO:0000256" key="1">
    <source>
        <dbReference type="SAM" id="SignalP"/>
    </source>
</evidence>
<proteinExistence type="predicted"/>
<protein>
    <recommendedName>
        <fullName evidence="4">TGF-beta propeptide domain-containing protein</fullName>
    </recommendedName>
</protein>
<evidence type="ECO:0000313" key="3">
    <source>
        <dbReference type="Proteomes" id="UP001162164"/>
    </source>
</evidence>
<reference evidence="2" key="1">
    <citation type="journal article" date="2023" name="Insect Mol. Biol.">
        <title>Genome sequencing provides insights into the evolution of gene families encoding plant cell wall-degrading enzymes in longhorned beetles.</title>
        <authorList>
            <person name="Shin N.R."/>
            <person name="Okamura Y."/>
            <person name="Kirsch R."/>
            <person name="Pauchet Y."/>
        </authorList>
    </citation>
    <scope>NUCLEOTIDE SEQUENCE</scope>
    <source>
        <strain evidence="2">MMC_N1</strain>
    </source>
</reference>
<dbReference type="Proteomes" id="UP001162164">
    <property type="component" value="Unassembled WGS sequence"/>
</dbReference>
<gene>
    <name evidence="2" type="ORF">NQ317_017819</name>
</gene>
<feature type="signal peptide" evidence="1">
    <location>
        <begin position="1"/>
        <end position="23"/>
    </location>
</feature>
<dbReference type="EMBL" id="JAPWTJ010000045">
    <property type="protein sequence ID" value="KAJ8984167.1"/>
    <property type="molecule type" value="Genomic_DNA"/>
</dbReference>
<sequence>MCFETRTLIYLACLVLWLNSADTAPRSQQRPVHPKNPTDLESTVEHFLNLYYEDYLNGQLEEERKRARSQAEDGRDMYETMQGDQPVAGNNINQNPGAKGNASTIVIGGRFTRNFTDQYLEAVRNRSKENFIQFLKKNILEHLGRTNATMPPTPEDVRLSSFNMSQILFNMTNTLNDDNITEKSELLPLIEHRSGHLEGRRYNELILQFHNGSSLNSRVENCDTFNSTDDERLLRVSIYWYTKSLKRRRVKRRLSDSKVIPLYARWVELSVKPATKAWARGRNLGLGVHVEDQEGNTLRADRYFKGATCTPIPTIIIDTVRRSNEHNGGNSGTGGNSTSTVYSDVHLLPTIDICTLEFPDNYTQPPHLMNLRIKACNLKKMHELSQKLEEKDHLERLATLPEYLLPSSRHIRHQRQYLANKKNEEREFDPRSRIVGSTIVLTNEEWQNYTNKLNISTVDR</sequence>